<dbReference type="Pfam" id="PF13344">
    <property type="entry name" value="Hydrolase_6"/>
    <property type="match status" value="1"/>
</dbReference>
<name>A0ABV1SCL4_9RHOB</name>
<evidence type="ECO:0000313" key="2">
    <source>
        <dbReference type="Proteomes" id="UP001438953"/>
    </source>
</evidence>
<organism evidence="1 2">
    <name type="scientific">Thioclava kandeliae</name>
    <dbReference type="NCBI Taxonomy" id="3070818"/>
    <lineage>
        <taxon>Bacteria</taxon>
        <taxon>Pseudomonadati</taxon>
        <taxon>Pseudomonadota</taxon>
        <taxon>Alphaproteobacteria</taxon>
        <taxon>Rhodobacterales</taxon>
        <taxon>Paracoccaceae</taxon>
        <taxon>Thioclava</taxon>
    </lineage>
</organism>
<dbReference type="Proteomes" id="UP001438953">
    <property type="component" value="Unassembled WGS sequence"/>
</dbReference>
<protein>
    <submittedName>
        <fullName evidence="1">TIGR01459 family HAD-type hydrolase</fullName>
    </submittedName>
</protein>
<dbReference type="Gene3D" id="3.40.50.1000">
    <property type="entry name" value="HAD superfamily/HAD-like"/>
    <property type="match status" value="2"/>
</dbReference>
<dbReference type="InterPro" id="IPR006356">
    <property type="entry name" value="HAD-SF_hydro_IIA_hyp3"/>
</dbReference>
<sequence length="293" mass="31645">MTRIVQSLAEISEPYDALFCDLWGCLHNGVTAYPAAVAALQTFRAKGGRVVLLTNAPRPADFVKERFAKMNIPDDAWDMIVSSGDAAQDAMFAGAVGRKVWHLGPEKDDGFFTHIPAEWEGRANIERVSFEEAEGIVCTGPFHEDTETPEDYRAQFLAAKTRGLKMLCANPDLVVDMGDKRIYCAGALAELYEEMGADAIYCGKPHPPIYDLARRKLSAAFGLPDDSRILTVGDGILTDVAGAAGEGLDCLFVTGGLAAEAFGPDVENPDAGKLEDWLDGQGQSPLYAIGRLR</sequence>
<dbReference type="InterPro" id="IPR006357">
    <property type="entry name" value="HAD-SF_hydro_IIA"/>
</dbReference>
<proteinExistence type="predicted"/>
<dbReference type="CDD" id="cd07525">
    <property type="entry name" value="HAD_like"/>
    <property type="match status" value="1"/>
</dbReference>
<reference evidence="1 2" key="1">
    <citation type="submission" date="2024-06" db="EMBL/GenBank/DDBJ databases">
        <title>Thioclava kandeliae sp. nov. from a rhizosphere soil sample of Kandelia candel in a mangrove.</title>
        <authorList>
            <person name="Mu T."/>
        </authorList>
    </citation>
    <scope>NUCLEOTIDE SEQUENCE [LARGE SCALE GENOMIC DNA]</scope>
    <source>
        <strain evidence="1 2">CPCC 100088</strain>
    </source>
</reference>
<evidence type="ECO:0000313" key="1">
    <source>
        <dbReference type="EMBL" id="MER5170650.1"/>
    </source>
</evidence>
<gene>
    <name evidence="1" type="ORF">VSX56_02590</name>
</gene>
<dbReference type="NCBIfam" id="TIGR01459">
    <property type="entry name" value="HAD-SF-IIA-hyp4"/>
    <property type="match status" value="1"/>
</dbReference>
<dbReference type="RefSeq" id="WP_350934607.1">
    <property type="nucleotide sequence ID" value="NZ_JAYWLC010000001.1"/>
</dbReference>
<dbReference type="SUPFAM" id="SSF56784">
    <property type="entry name" value="HAD-like"/>
    <property type="match status" value="1"/>
</dbReference>
<dbReference type="Pfam" id="PF13242">
    <property type="entry name" value="Hydrolase_like"/>
    <property type="match status" value="1"/>
</dbReference>
<accession>A0ABV1SCL4</accession>
<dbReference type="GO" id="GO:0016787">
    <property type="term" value="F:hydrolase activity"/>
    <property type="evidence" value="ECO:0007669"/>
    <property type="project" value="UniProtKB-KW"/>
</dbReference>
<dbReference type="InterPro" id="IPR036412">
    <property type="entry name" value="HAD-like_sf"/>
</dbReference>
<keyword evidence="1" id="KW-0378">Hydrolase</keyword>
<dbReference type="PANTHER" id="PTHR19288">
    <property type="entry name" value="4-NITROPHENYLPHOSPHATASE-RELATED"/>
    <property type="match status" value="1"/>
</dbReference>
<dbReference type="InterPro" id="IPR023214">
    <property type="entry name" value="HAD_sf"/>
</dbReference>
<comment type="caution">
    <text evidence="1">The sequence shown here is derived from an EMBL/GenBank/DDBJ whole genome shotgun (WGS) entry which is preliminary data.</text>
</comment>
<dbReference type="NCBIfam" id="TIGR01460">
    <property type="entry name" value="HAD-SF-IIA"/>
    <property type="match status" value="1"/>
</dbReference>
<keyword evidence="2" id="KW-1185">Reference proteome</keyword>
<dbReference type="EMBL" id="JAYWLC010000001">
    <property type="protein sequence ID" value="MER5170650.1"/>
    <property type="molecule type" value="Genomic_DNA"/>
</dbReference>
<dbReference type="PANTHER" id="PTHR19288:SF90">
    <property type="entry name" value="OS08G0542600 PROTEIN"/>
    <property type="match status" value="1"/>
</dbReference>